<dbReference type="OrthoDB" id="2013972at2759"/>
<name>A0A9N8V5E8_9GLOM</name>
<dbReference type="EMBL" id="CAJVPV010000057">
    <property type="protein sequence ID" value="CAG8440481.1"/>
    <property type="molecule type" value="Genomic_DNA"/>
</dbReference>
<dbReference type="AlphaFoldDB" id="A0A9N8V5E8"/>
<keyword evidence="2" id="KW-1185">Reference proteome</keyword>
<evidence type="ECO:0000313" key="2">
    <source>
        <dbReference type="Proteomes" id="UP000789342"/>
    </source>
</evidence>
<dbReference type="Proteomes" id="UP000789342">
    <property type="component" value="Unassembled WGS sequence"/>
</dbReference>
<accession>A0A9N8V5E8</accession>
<evidence type="ECO:0000313" key="1">
    <source>
        <dbReference type="EMBL" id="CAG8440481.1"/>
    </source>
</evidence>
<protein>
    <submittedName>
        <fullName evidence="1">11106_t:CDS:1</fullName>
    </submittedName>
</protein>
<proteinExistence type="predicted"/>
<gene>
    <name evidence="1" type="ORF">AMORRO_LOCUS241</name>
</gene>
<comment type="caution">
    <text evidence="1">The sequence shown here is derived from an EMBL/GenBank/DDBJ whole genome shotgun (WGS) entry which is preliminary data.</text>
</comment>
<organism evidence="1 2">
    <name type="scientific">Acaulospora morrowiae</name>
    <dbReference type="NCBI Taxonomy" id="94023"/>
    <lineage>
        <taxon>Eukaryota</taxon>
        <taxon>Fungi</taxon>
        <taxon>Fungi incertae sedis</taxon>
        <taxon>Mucoromycota</taxon>
        <taxon>Glomeromycotina</taxon>
        <taxon>Glomeromycetes</taxon>
        <taxon>Diversisporales</taxon>
        <taxon>Acaulosporaceae</taxon>
        <taxon>Acaulospora</taxon>
    </lineage>
</organism>
<sequence length="124" mass="14058">MLGHRFGPVTTKMFDALVKIQSARGFASDIGPKLFSLLNQNELLEDIHEEKNILRYNTEDGKLGKAAVSNSKYGFSNIKSVLLPIFEVTSEEFDEMIDVLGKELNDNESYLDVNRVYGRKKENI</sequence>
<reference evidence="1" key="1">
    <citation type="submission" date="2021-06" db="EMBL/GenBank/DDBJ databases">
        <authorList>
            <person name="Kallberg Y."/>
            <person name="Tangrot J."/>
            <person name="Rosling A."/>
        </authorList>
    </citation>
    <scope>NUCLEOTIDE SEQUENCE</scope>
    <source>
        <strain evidence="1">CL551</strain>
    </source>
</reference>